<keyword evidence="2" id="KW-1185">Reference proteome</keyword>
<evidence type="ECO:0000313" key="1">
    <source>
        <dbReference type="EMBL" id="KAG0565920.1"/>
    </source>
</evidence>
<dbReference type="Proteomes" id="UP000822688">
    <property type="component" value="Chromosome 7"/>
</dbReference>
<dbReference type="EMBL" id="CM026428">
    <property type="protein sequence ID" value="KAG0565920.1"/>
    <property type="molecule type" value="Genomic_DNA"/>
</dbReference>
<dbReference type="AlphaFoldDB" id="A0A8T0H3M7"/>
<name>A0A8T0H3M7_CERPU</name>
<evidence type="ECO:0000313" key="2">
    <source>
        <dbReference type="Proteomes" id="UP000822688"/>
    </source>
</evidence>
<protein>
    <submittedName>
        <fullName evidence="1">Uncharacterized protein</fullName>
    </submittedName>
</protein>
<proteinExistence type="predicted"/>
<accession>A0A8T0H3M7</accession>
<sequence length="58" mass="6641">MNISLQLWSWDPGHATPCGWLVPDELWRGPCHLATESQTTEYYVQVPMRRGGCIAMHL</sequence>
<reference evidence="1" key="1">
    <citation type="submission" date="2020-06" db="EMBL/GenBank/DDBJ databases">
        <title>WGS assembly of Ceratodon purpureus strain R40.</title>
        <authorList>
            <person name="Carey S.B."/>
            <person name="Jenkins J."/>
            <person name="Shu S."/>
            <person name="Lovell J.T."/>
            <person name="Sreedasyam A."/>
            <person name="Maumus F."/>
            <person name="Tiley G.P."/>
            <person name="Fernandez-Pozo N."/>
            <person name="Barry K."/>
            <person name="Chen C."/>
            <person name="Wang M."/>
            <person name="Lipzen A."/>
            <person name="Daum C."/>
            <person name="Saski C.A."/>
            <person name="Payton A.C."/>
            <person name="Mcbreen J.C."/>
            <person name="Conrad R.E."/>
            <person name="Kollar L.M."/>
            <person name="Olsson S."/>
            <person name="Huttunen S."/>
            <person name="Landis J.B."/>
            <person name="Wickett N.J."/>
            <person name="Johnson M.G."/>
            <person name="Rensing S.A."/>
            <person name="Grimwood J."/>
            <person name="Schmutz J."/>
            <person name="Mcdaniel S.F."/>
        </authorList>
    </citation>
    <scope>NUCLEOTIDE SEQUENCE</scope>
    <source>
        <strain evidence="1">R40</strain>
    </source>
</reference>
<comment type="caution">
    <text evidence="1">The sequence shown here is derived from an EMBL/GenBank/DDBJ whole genome shotgun (WGS) entry which is preliminary data.</text>
</comment>
<organism evidence="1 2">
    <name type="scientific">Ceratodon purpureus</name>
    <name type="common">Fire moss</name>
    <name type="synonym">Dicranum purpureum</name>
    <dbReference type="NCBI Taxonomy" id="3225"/>
    <lineage>
        <taxon>Eukaryota</taxon>
        <taxon>Viridiplantae</taxon>
        <taxon>Streptophyta</taxon>
        <taxon>Embryophyta</taxon>
        <taxon>Bryophyta</taxon>
        <taxon>Bryophytina</taxon>
        <taxon>Bryopsida</taxon>
        <taxon>Dicranidae</taxon>
        <taxon>Pseudoditrichales</taxon>
        <taxon>Ditrichaceae</taxon>
        <taxon>Ceratodon</taxon>
    </lineage>
</organism>
<gene>
    <name evidence="1" type="ORF">KC19_7G023700</name>
</gene>